<dbReference type="EMBL" id="RFFH01000004">
    <property type="protein sequence ID" value="RMI32893.1"/>
    <property type="molecule type" value="Genomic_DNA"/>
</dbReference>
<organism evidence="2 3">
    <name type="scientific">Nocardia stercoris</name>
    <dbReference type="NCBI Taxonomy" id="2483361"/>
    <lineage>
        <taxon>Bacteria</taxon>
        <taxon>Bacillati</taxon>
        <taxon>Actinomycetota</taxon>
        <taxon>Actinomycetes</taxon>
        <taxon>Mycobacteriales</taxon>
        <taxon>Nocardiaceae</taxon>
        <taxon>Nocardia</taxon>
    </lineage>
</organism>
<evidence type="ECO:0000313" key="2">
    <source>
        <dbReference type="EMBL" id="RMI32893.1"/>
    </source>
</evidence>
<dbReference type="OrthoDB" id="4528453at2"/>
<feature type="region of interest" description="Disordered" evidence="1">
    <location>
        <begin position="501"/>
        <end position="550"/>
    </location>
</feature>
<keyword evidence="3" id="KW-1185">Reference proteome</keyword>
<name>A0A3M2L8P1_9NOCA</name>
<dbReference type="AlphaFoldDB" id="A0A3M2L8P1"/>
<gene>
    <name evidence="2" type="ORF">EBN03_13320</name>
</gene>
<reference evidence="2 3" key="1">
    <citation type="submission" date="2018-10" db="EMBL/GenBank/DDBJ databases">
        <title>Isolation from cow dung.</title>
        <authorList>
            <person name="Ling L."/>
        </authorList>
    </citation>
    <scope>NUCLEOTIDE SEQUENCE [LARGE SCALE GENOMIC DNA]</scope>
    <source>
        <strain evidence="2 3">NEAU-LL90</strain>
    </source>
</reference>
<dbReference type="RefSeq" id="WP_122188278.1">
    <property type="nucleotide sequence ID" value="NZ_RFFH01000004.1"/>
</dbReference>
<protein>
    <submittedName>
        <fullName evidence="2">Uncharacterized protein</fullName>
    </submittedName>
</protein>
<feature type="region of interest" description="Disordered" evidence="1">
    <location>
        <begin position="420"/>
        <end position="482"/>
    </location>
</feature>
<accession>A0A3M2L8P1</accession>
<sequence>MSRDLSAADAVDPPAGNDIAYQIATGVARVARAGAYVTGGTLVAANGAPAVATESHDSRFAGWAVRDPESDAPAPVVTYPDLSANDVRVPPMHTPPHAPDPGSVAAYVPPGPPMDGQFDPVTTELPVVTPHSEYLLPDLADARNSGAEQQVPEHATPIAQPVSPPDSGLGDSLGNDDDRPHRSDPDDGHHNPWSGDGSDQRNSSSGNHDGAPGQAGDNWGPGAGIGRQIGGDSGTVPAGSSEPGAGVALADSPPPPGSDPAVGAHHDRRAHADDARHDGPHHGGAGVYFSSSMSVDAHAGLDGVWVQTATQMNAGAGNVGSELDAYRQSLATPNPATTAGTSGSADPNSVFALMGGKPAVPQVQLPTPPAAPGPVTNTPLQTVVQPEAAAHPIADVLSTHGGGSPLTVVPAAVPALLGLDRPAPPNHGPSHHDSPAPGATVTMPPGALTTPVKPPFPGDLGRLPGLNDPGGAHGPTSVPTPSGVATTVPVPATAVVPTTVPQTATPATPSEVALPSDTATAPTTVPVPSDAQAPTATAAPPITSQPPPTTVPHTVVPTTAVPAKPIADYGTAGDRYHAFADTGQFHSTAWAADSGDWGHAGLAADPGGLLPDASVLPDPEHHFVADLHPAL</sequence>
<feature type="region of interest" description="Disordered" evidence="1">
    <location>
        <begin position="145"/>
        <end position="285"/>
    </location>
</feature>
<feature type="compositionally biased region" description="Basic and acidic residues" evidence="1">
    <location>
        <begin position="176"/>
        <end position="190"/>
    </location>
</feature>
<evidence type="ECO:0000313" key="3">
    <source>
        <dbReference type="Proteomes" id="UP000279275"/>
    </source>
</evidence>
<evidence type="ECO:0000256" key="1">
    <source>
        <dbReference type="SAM" id="MobiDB-lite"/>
    </source>
</evidence>
<dbReference type="Proteomes" id="UP000279275">
    <property type="component" value="Unassembled WGS sequence"/>
</dbReference>
<comment type="caution">
    <text evidence="2">The sequence shown here is derived from an EMBL/GenBank/DDBJ whole genome shotgun (WGS) entry which is preliminary data.</text>
</comment>
<proteinExistence type="predicted"/>
<feature type="compositionally biased region" description="Gly residues" evidence="1">
    <location>
        <begin position="219"/>
        <end position="233"/>
    </location>
</feature>
<feature type="compositionally biased region" description="Low complexity" evidence="1">
    <location>
        <begin position="501"/>
        <end position="542"/>
    </location>
</feature>
<feature type="compositionally biased region" description="Basic and acidic residues" evidence="1">
    <location>
        <begin position="270"/>
        <end position="281"/>
    </location>
</feature>